<reference evidence="1" key="1">
    <citation type="submission" date="2021-03" db="EMBL/GenBank/DDBJ databases">
        <authorList>
            <consortium name="Genoscope - CEA"/>
            <person name="William W."/>
        </authorList>
    </citation>
    <scope>NUCLEOTIDE SEQUENCE</scope>
    <source>
        <strain evidence="1">Doubled-haploid Pahang</strain>
    </source>
</reference>
<accession>A0A804IWQ1</accession>
<keyword evidence="3" id="KW-1185">Reference proteome</keyword>
<dbReference type="AlphaFoldDB" id="A0A804IWQ1"/>
<reference evidence="2" key="2">
    <citation type="submission" date="2021-05" db="UniProtKB">
        <authorList>
            <consortium name="EnsemblPlants"/>
        </authorList>
    </citation>
    <scope>IDENTIFICATION</scope>
    <source>
        <strain evidence="2">subsp. malaccensis</strain>
    </source>
</reference>
<organism evidence="2 3">
    <name type="scientific">Musa acuminata subsp. malaccensis</name>
    <name type="common">Wild banana</name>
    <name type="synonym">Musa malaccensis</name>
    <dbReference type="NCBI Taxonomy" id="214687"/>
    <lineage>
        <taxon>Eukaryota</taxon>
        <taxon>Viridiplantae</taxon>
        <taxon>Streptophyta</taxon>
        <taxon>Embryophyta</taxon>
        <taxon>Tracheophyta</taxon>
        <taxon>Spermatophyta</taxon>
        <taxon>Magnoliopsida</taxon>
        <taxon>Liliopsida</taxon>
        <taxon>Zingiberales</taxon>
        <taxon>Musaceae</taxon>
        <taxon>Musa</taxon>
    </lineage>
</organism>
<evidence type="ECO:0000313" key="1">
    <source>
        <dbReference type="EMBL" id="CAG1844131.1"/>
    </source>
</evidence>
<evidence type="ECO:0000313" key="2">
    <source>
        <dbReference type="EnsemblPlants" id="Ma04_p33220.1"/>
    </source>
</evidence>
<name>A0A804IWQ1_MUSAM</name>
<sequence length="103" mass="11726">MGERGAVDRNTRHVQTRVGAIIREQVGHKIANQTRIRSNRVNREPRSVSYIRQRRTESKTKEAGKRSCNARSKVVIDRIAGCGSNIEEFFDSPEFCITGPPMR</sequence>
<dbReference type="EMBL" id="HG996469">
    <property type="protein sequence ID" value="CAG1844131.1"/>
    <property type="molecule type" value="Genomic_DNA"/>
</dbReference>
<protein>
    <submittedName>
        <fullName evidence="1">(wild Malaysian banana) hypothetical protein</fullName>
    </submittedName>
</protein>
<gene>
    <name evidence="1" type="ORF">GSMUA_139260.1</name>
</gene>
<evidence type="ECO:0000313" key="3">
    <source>
        <dbReference type="Proteomes" id="UP000012960"/>
    </source>
</evidence>
<dbReference type="InParanoid" id="A0A804IWQ1"/>
<dbReference type="Proteomes" id="UP000012960">
    <property type="component" value="Unplaced"/>
</dbReference>
<proteinExistence type="predicted"/>
<dbReference type="EnsemblPlants" id="Ma04_t33220.1">
    <property type="protein sequence ID" value="Ma04_p33220.1"/>
    <property type="gene ID" value="Ma04_g33220"/>
</dbReference>
<dbReference type="Gramene" id="Ma04_t33220.1">
    <property type="protein sequence ID" value="Ma04_p33220.1"/>
    <property type="gene ID" value="Ma04_g33220"/>
</dbReference>